<protein>
    <recommendedName>
        <fullName evidence="3">Maturase K</fullName>
    </recommendedName>
</protein>
<proteinExistence type="predicted"/>
<evidence type="ECO:0008006" key="3">
    <source>
        <dbReference type="Google" id="ProtNLM"/>
    </source>
</evidence>
<dbReference type="AlphaFoldDB" id="A0ABD2BZL2"/>
<name>A0ABD2BZL2_VESMC</name>
<comment type="caution">
    <text evidence="1">The sequence shown here is derived from an EMBL/GenBank/DDBJ whole genome shotgun (WGS) entry which is preliminary data.</text>
</comment>
<dbReference type="Proteomes" id="UP001607303">
    <property type="component" value="Unassembled WGS sequence"/>
</dbReference>
<accession>A0ABD2BZL2</accession>
<reference evidence="1 2" key="1">
    <citation type="journal article" date="2024" name="Ann. Entomol. Soc. Am.">
        <title>Genomic analyses of the southern and eastern yellowjacket wasps (Hymenoptera: Vespidae) reveal evolutionary signatures of social life.</title>
        <authorList>
            <person name="Catto M.A."/>
            <person name="Caine P.B."/>
            <person name="Orr S.E."/>
            <person name="Hunt B.G."/>
            <person name="Goodisman M.A.D."/>
        </authorList>
    </citation>
    <scope>NUCLEOTIDE SEQUENCE [LARGE SCALE GENOMIC DNA]</scope>
    <source>
        <strain evidence="1">232</strain>
        <tissue evidence="1">Head and thorax</tissue>
    </source>
</reference>
<sequence length="113" mass="13413">MPFEQTKSEVGIVGFERRQQSRAFDRLLVQLCFGLRRGNIEIFTGCHSTDLVVLWTSTREHRNFHRMPLERVFTNSLRKYNIILLIFSKFYAFSFASDIDFAFSKELENRSPR</sequence>
<dbReference type="EMBL" id="JAYRBN010000063">
    <property type="protein sequence ID" value="KAL2738223.1"/>
    <property type="molecule type" value="Genomic_DNA"/>
</dbReference>
<gene>
    <name evidence="1" type="ORF">V1477_011582</name>
</gene>
<evidence type="ECO:0000313" key="2">
    <source>
        <dbReference type="Proteomes" id="UP001607303"/>
    </source>
</evidence>
<keyword evidence="2" id="KW-1185">Reference proteome</keyword>
<organism evidence="1 2">
    <name type="scientific">Vespula maculifrons</name>
    <name type="common">Eastern yellow jacket</name>
    <name type="synonym">Wasp</name>
    <dbReference type="NCBI Taxonomy" id="7453"/>
    <lineage>
        <taxon>Eukaryota</taxon>
        <taxon>Metazoa</taxon>
        <taxon>Ecdysozoa</taxon>
        <taxon>Arthropoda</taxon>
        <taxon>Hexapoda</taxon>
        <taxon>Insecta</taxon>
        <taxon>Pterygota</taxon>
        <taxon>Neoptera</taxon>
        <taxon>Endopterygota</taxon>
        <taxon>Hymenoptera</taxon>
        <taxon>Apocrita</taxon>
        <taxon>Aculeata</taxon>
        <taxon>Vespoidea</taxon>
        <taxon>Vespidae</taxon>
        <taxon>Vespinae</taxon>
        <taxon>Vespula</taxon>
    </lineage>
</organism>
<evidence type="ECO:0000313" key="1">
    <source>
        <dbReference type="EMBL" id="KAL2738223.1"/>
    </source>
</evidence>